<keyword evidence="4" id="KW-1185">Reference proteome</keyword>
<sequence>MAETTPGEVVEREAASGAWPAPCPPRPPLPSHFKASFYWPQVLKDHPALGLSMAYAVLTLAGAAYAAFYFYILKVNFLQLTDAADFLVMVFQHPFVPLLLLLPFPLFNLYMGVSYRIIWWLRWRFRWAAQKLRDPSGPPKYRERTQRLLGYLFFALYAMVGLEFYAIGSAIRVRHGEGKRIVLEVRPSARAESMTAESYEVLLLGTTTRFTIVYDPEEGRAWSLPHDSIARILHPARKKKDDEDENEGATEDPDATVDPAATDEAQEVVEPVEMTPESGESPGA</sequence>
<proteinExistence type="predicted"/>
<evidence type="ECO:0000256" key="1">
    <source>
        <dbReference type="SAM" id="MobiDB-lite"/>
    </source>
</evidence>
<feature type="transmembrane region" description="Helical" evidence="2">
    <location>
        <begin position="148"/>
        <end position="167"/>
    </location>
</feature>
<protein>
    <submittedName>
        <fullName evidence="3">Uncharacterized protein</fullName>
    </submittedName>
</protein>
<keyword evidence="2" id="KW-0812">Transmembrane</keyword>
<reference evidence="3 4" key="1">
    <citation type="submission" date="2023-12" db="EMBL/GenBank/DDBJ databases">
        <title>Description of an unclassified Opitutus bacterium of Verrucomicrobiota.</title>
        <authorList>
            <person name="Zhang D.-F."/>
        </authorList>
    </citation>
    <scope>NUCLEOTIDE SEQUENCE [LARGE SCALE GENOMIC DNA]</scope>
    <source>
        <strain evidence="3 4">WL0086</strain>
    </source>
</reference>
<keyword evidence="2" id="KW-1133">Transmembrane helix</keyword>
<feature type="transmembrane region" description="Helical" evidence="2">
    <location>
        <begin position="95"/>
        <end position="118"/>
    </location>
</feature>
<accession>A0ABZ1C8S0</accession>
<evidence type="ECO:0000256" key="2">
    <source>
        <dbReference type="SAM" id="Phobius"/>
    </source>
</evidence>
<feature type="region of interest" description="Disordered" evidence="1">
    <location>
        <begin position="233"/>
        <end position="284"/>
    </location>
</feature>
<feature type="compositionally biased region" description="Acidic residues" evidence="1">
    <location>
        <begin position="242"/>
        <end position="255"/>
    </location>
</feature>
<evidence type="ECO:0000313" key="4">
    <source>
        <dbReference type="Proteomes" id="UP000738431"/>
    </source>
</evidence>
<feature type="region of interest" description="Disordered" evidence="1">
    <location>
        <begin position="1"/>
        <end position="22"/>
    </location>
</feature>
<organism evidence="3 4">
    <name type="scientific">Actomonas aquatica</name>
    <dbReference type="NCBI Taxonomy" id="2866162"/>
    <lineage>
        <taxon>Bacteria</taxon>
        <taxon>Pseudomonadati</taxon>
        <taxon>Verrucomicrobiota</taxon>
        <taxon>Opitutia</taxon>
        <taxon>Opitutales</taxon>
        <taxon>Opitutaceae</taxon>
        <taxon>Actomonas</taxon>
    </lineage>
</organism>
<dbReference type="Proteomes" id="UP000738431">
    <property type="component" value="Chromosome"/>
</dbReference>
<feature type="transmembrane region" description="Helical" evidence="2">
    <location>
        <begin position="48"/>
        <end position="72"/>
    </location>
</feature>
<evidence type="ECO:0000313" key="3">
    <source>
        <dbReference type="EMBL" id="WRQ86964.1"/>
    </source>
</evidence>
<name>A0ABZ1C8S0_9BACT</name>
<dbReference type="RefSeq" id="WP_221029619.1">
    <property type="nucleotide sequence ID" value="NZ_CP139781.1"/>
</dbReference>
<dbReference type="EMBL" id="CP139781">
    <property type="protein sequence ID" value="WRQ86964.1"/>
    <property type="molecule type" value="Genomic_DNA"/>
</dbReference>
<keyword evidence="2" id="KW-0472">Membrane</keyword>
<gene>
    <name evidence="3" type="ORF">K1X11_019290</name>
</gene>